<reference evidence="2 3" key="1">
    <citation type="submission" date="2017-06" db="EMBL/GenBank/DDBJ databases">
        <authorList>
            <person name="Kim H.J."/>
            <person name="Triplett B.A."/>
        </authorList>
    </citation>
    <scope>NUCLEOTIDE SEQUENCE [LARGE SCALE GENOMIC DNA]</scope>
    <source>
        <strain evidence="2 3">DS15</strain>
    </source>
</reference>
<proteinExistence type="predicted"/>
<dbReference type="InterPro" id="IPR036374">
    <property type="entry name" value="OxRdtase_Mopterin-bd_sf"/>
</dbReference>
<dbReference type="InterPro" id="IPR000572">
    <property type="entry name" value="OxRdtase_Mopterin-bd_dom"/>
</dbReference>
<dbReference type="RefSeq" id="WP_089214846.1">
    <property type="nucleotide sequence ID" value="NZ_FZPA01000002.1"/>
</dbReference>
<dbReference type="Gene3D" id="3.90.420.10">
    <property type="entry name" value="Oxidoreductase, molybdopterin-binding domain"/>
    <property type="match status" value="1"/>
</dbReference>
<dbReference type="EMBL" id="FZPA01000002">
    <property type="protein sequence ID" value="SNS55222.1"/>
    <property type="molecule type" value="Genomic_DNA"/>
</dbReference>
<dbReference type="AlphaFoldDB" id="A0A239FGD0"/>
<dbReference type="OrthoDB" id="9795587at2"/>
<name>A0A239FGD0_9SPHN</name>
<gene>
    <name evidence="2" type="ORF">SAMN06295955_10241</name>
</gene>
<evidence type="ECO:0000259" key="1">
    <source>
        <dbReference type="Pfam" id="PF00174"/>
    </source>
</evidence>
<dbReference type="PANTHER" id="PTHR43032:SF2">
    <property type="entry name" value="BLL0505 PROTEIN"/>
    <property type="match status" value="1"/>
</dbReference>
<evidence type="ECO:0000313" key="2">
    <source>
        <dbReference type="EMBL" id="SNS55222.1"/>
    </source>
</evidence>
<dbReference type="PANTHER" id="PTHR43032">
    <property type="entry name" value="PROTEIN-METHIONINE-SULFOXIDE REDUCTASE"/>
    <property type="match status" value="1"/>
</dbReference>
<evidence type="ECO:0000313" key="3">
    <source>
        <dbReference type="Proteomes" id="UP000198339"/>
    </source>
</evidence>
<sequence length="259" mass="28380">MSDLILPRRDLILRAGGLVAAAGALPLLSGCDAINDAEPVRKILSLGEEMHFASQRALTDRDALAREFTRADLSPIFRSNGTRMPAGAGYAAHVARGFADWRLKVTGLVARPLSLSMADIRAMPQRTQITRHDCVEGWSAIGEWTGVPLHRVLAAAGLRDGARYIVFRCADRIGDADYYESCDRVDALHPQTILAWALNGKVLPIANGAPLRLRIERQLGYKHAKYLTAIEAVASLDRIGAGKGGYWEDRVDYEWYAGI</sequence>
<accession>A0A239FGD0</accession>
<organism evidence="2 3">
    <name type="scientific">Sphingopyxis indica</name>
    <dbReference type="NCBI Taxonomy" id="436663"/>
    <lineage>
        <taxon>Bacteria</taxon>
        <taxon>Pseudomonadati</taxon>
        <taxon>Pseudomonadota</taxon>
        <taxon>Alphaproteobacteria</taxon>
        <taxon>Sphingomonadales</taxon>
        <taxon>Sphingomonadaceae</taxon>
        <taxon>Sphingopyxis</taxon>
    </lineage>
</organism>
<protein>
    <submittedName>
        <fullName evidence="2">DMSO/TMAO reductase YedYZ, molybdopterin-dependent catalytic subunit</fullName>
    </submittedName>
</protein>
<dbReference type="Proteomes" id="UP000198339">
    <property type="component" value="Unassembled WGS sequence"/>
</dbReference>
<dbReference type="Pfam" id="PF00174">
    <property type="entry name" value="Oxidored_molyb"/>
    <property type="match status" value="1"/>
</dbReference>
<dbReference type="SUPFAM" id="SSF56524">
    <property type="entry name" value="Oxidoreductase molybdopterin-binding domain"/>
    <property type="match status" value="1"/>
</dbReference>
<feature type="domain" description="Oxidoreductase molybdopterin-binding" evidence="1">
    <location>
        <begin position="99"/>
        <end position="233"/>
    </location>
</feature>
<keyword evidence="3" id="KW-1185">Reference proteome</keyword>